<organism evidence="2 3">
    <name type="scientific">Acinetobacter larvae</name>
    <dbReference type="NCBI Taxonomy" id="1789224"/>
    <lineage>
        <taxon>Bacteria</taxon>
        <taxon>Pseudomonadati</taxon>
        <taxon>Pseudomonadota</taxon>
        <taxon>Gammaproteobacteria</taxon>
        <taxon>Moraxellales</taxon>
        <taxon>Moraxellaceae</taxon>
        <taxon>Acinetobacter</taxon>
    </lineage>
</organism>
<name>A0A1B2LWB7_9GAMM</name>
<evidence type="ECO:0000313" key="3">
    <source>
        <dbReference type="Proteomes" id="UP000093391"/>
    </source>
</evidence>
<dbReference type="KEGG" id="ala:BFG52_01895"/>
<reference evidence="2 3" key="1">
    <citation type="submission" date="2016-08" db="EMBL/GenBank/DDBJ databases">
        <authorList>
            <person name="Seilhamer J.J."/>
        </authorList>
    </citation>
    <scope>NUCLEOTIDE SEQUENCE [LARGE SCALE GENOMIC DNA]</scope>
    <source>
        <strain evidence="2 3">BRTC-1</strain>
    </source>
</reference>
<gene>
    <name evidence="2" type="ORF">BFG52_01895</name>
</gene>
<dbReference type="PROSITE" id="PS51257">
    <property type="entry name" value="PROKAR_LIPOPROTEIN"/>
    <property type="match status" value="1"/>
</dbReference>
<dbReference type="RefSeq" id="WP_067551871.1">
    <property type="nucleotide sequence ID" value="NZ_CP016895.1"/>
</dbReference>
<feature type="signal peptide" evidence="1">
    <location>
        <begin position="1"/>
        <end position="19"/>
    </location>
</feature>
<keyword evidence="3" id="KW-1185">Reference proteome</keyword>
<dbReference type="Proteomes" id="UP000093391">
    <property type="component" value="Chromosome"/>
</dbReference>
<dbReference type="OrthoDB" id="6668858at2"/>
<keyword evidence="1" id="KW-0732">Signal</keyword>
<evidence type="ECO:0000313" key="2">
    <source>
        <dbReference type="EMBL" id="AOA57227.1"/>
    </source>
</evidence>
<accession>A0A1B2LWB7</accession>
<evidence type="ECO:0000256" key="1">
    <source>
        <dbReference type="SAM" id="SignalP"/>
    </source>
</evidence>
<dbReference type="AlphaFoldDB" id="A0A1B2LWB7"/>
<proteinExistence type="predicted"/>
<dbReference type="EMBL" id="CP016895">
    <property type="protein sequence ID" value="AOA57227.1"/>
    <property type="molecule type" value="Genomic_DNA"/>
</dbReference>
<feature type="chain" id="PRO_5008539854" description="Lipoprotein" evidence="1">
    <location>
        <begin position="20"/>
        <end position="809"/>
    </location>
</feature>
<evidence type="ECO:0008006" key="4">
    <source>
        <dbReference type="Google" id="ProtNLM"/>
    </source>
</evidence>
<protein>
    <recommendedName>
        <fullName evidence="4">Lipoprotein</fullName>
    </recommendedName>
</protein>
<sequence length="809" mass="92530">MRLKKLTLSLLSLSLAACATSGINNTQTMDGKALDQQAITGLNAMFSYPSFDYKGSMNVQIERKEGAPDSTGKPQLEASAQQQIEQYLQQQHIKLSKQQKQDLYEAMAERRSEGSFRSERIQRVLGDILSGVKFSYEGSVHYKQKLISLNMMGRYEKPNVLVQAKVPMILDLENFKFYINYYSILPFLVNKQDQEKFAYLDFSKFKDDFNKIDMSKLIAYLKEQNALLYTLAAPENIQQVALNSQDRQEGAVRKIRLNVSLQDLMWQQQLFQAVNKEYFKKEIIDIEKVLDERFKQLQEDSSISLEDEEDRYRYYGLSAEEKDAYKAADKLESLVDLRFGDDDDDETEAAVADHEAVVAATEVVDDEQAVDAAAEDAADVADVAADVATAAASAAEQEDEQVAAGTEVITSGLNFEQCMELSKQLQQLQIGDYNYCLNRHGIDILDKDTDFDFDKLKAEGMSLLELEEKFSSYASDKFVDAKAFKALVEQHQEDFKRLQAKESIKMPVIIDVALDAQGRAVKIDYDLQVDIEKTSTVKMHLDTSFSNYGKASPIDKKLLKDAKTIAEMSKGSALERVANGISSSLGMAYEEDKDGNKVLKRSLSDQIESLAEQVYADSKSYRKTYQAVFVFELSREKPEVMEHYSAQDLQEMGRVYAYSYADQDQYDPKGKELAELKRLMSKHHLESTEQYDNTLGEAVHDKVMSAIDENKNQANWKKLVRQYKEPKAIFAEYYVQLYLEDLKRYEEKLDNKEMALLRRTAAILAQTYVDARQKKLNEKSIAALTEEMQEYIDYSLYRKVFKQLRKEFK</sequence>